<dbReference type="PANTHER" id="PTHR10353">
    <property type="entry name" value="GLYCOSYL HYDROLASE"/>
    <property type="match status" value="1"/>
</dbReference>
<dbReference type="GO" id="GO:0008422">
    <property type="term" value="F:beta-glucosidase activity"/>
    <property type="evidence" value="ECO:0007669"/>
    <property type="project" value="TreeGrafter"/>
</dbReference>
<keyword evidence="4" id="KW-1185">Reference proteome</keyword>
<organism evidence="3 4">
    <name type="scientific">Ficus carica</name>
    <name type="common">Common fig</name>
    <dbReference type="NCBI Taxonomy" id="3494"/>
    <lineage>
        <taxon>Eukaryota</taxon>
        <taxon>Viridiplantae</taxon>
        <taxon>Streptophyta</taxon>
        <taxon>Embryophyta</taxon>
        <taxon>Tracheophyta</taxon>
        <taxon>Spermatophyta</taxon>
        <taxon>Magnoliopsida</taxon>
        <taxon>eudicotyledons</taxon>
        <taxon>Gunneridae</taxon>
        <taxon>Pentapetalae</taxon>
        <taxon>rosids</taxon>
        <taxon>fabids</taxon>
        <taxon>Rosales</taxon>
        <taxon>Moraceae</taxon>
        <taxon>Ficeae</taxon>
        <taxon>Ficus</taxon>
    </lineage>
</organism>
<evidence type="ECO:0000313" key="3">
    <source>
        <dbReference type="EMBL" id="GMN47081.1"/>
    </source>
</evidence>
<evidence type="ECO:0000313" key="4">
    <source>
        <dbReference type="Proteomes" id="UP001187192"/>
    </source>
</evidence>
<gene>
    <name evidence="3" type="ORF">TIFTF001_016262</name>
</gene>
<dbReference type="Proteomes" id="UP001187192">
    <property type="component" value="Unassembled WGS sequence"/>
</dbReference>
<accession>A0AA88D8L8</accession>
<dbReference type="InterPro" id="IPR001360">
    <property type="entry name" value="Glyco_hydro_1"/>
</dbReference>
<comment type="caution">
    <text evidence="3">The sequence shown here is derived from an EMBL/GenBank/DDBJ whole genome shotgun (WGS) entry which is preliminary data.</text>
</comment>
<proteinExistence type="inferred from homology"/>
<dbReference type="EMBL" id="BTGU01000024">
    <property type="protein sequence ID" value="GMN47081.1"/>
    <property type="molecule type" value="Genomic_DNA"/>
</dbReference>
<sequence length="241" mass="27993">MGDNGRVNPDREWVIGPGPVGARRSPEVGAWEQLWEPGIEPHVTLHHVDLPQVLEDEYEGWISRKIVYVSLPLTSKWRNYIRSSPQDSLSFPEYWKDFIGYADVCFHWGVMTRDFYHLHDVRAHLAILNAPIEDEIATQRANDFYIGWFWNPLIFGDYPDVMKKNAGSRIPAFTVQESDSIRGQKMRRNSTLEDWPRVYYLQAHIGTLLDTIRELLGRVNADDVIRRIRSDGLQTCPLTEK</sequence>
<evidence type="ECO:0000256" key="1">
    <source>
        <dbReference type="ARBA" id="ARBA00010838"/>
    </source>
</evidence>
<dbReference type="Pfam" id="PF00232">
    <property type="entry name" value="Glyco_hydro_1"/>
    <property type="match status" value="1"/>
</dbReference>
<name>A0AA88D8L8_FICCA</name>
<evidence type="ECO:0000256" key="2">
    <source>
        <dbReference type="RuleBase" id="RU003690"/>
    </source>
</evidence>
<dbReference type="Gene3D" id="3.20.20.80">
    <property type="entry name" value="Glycosidases"/>
    <property type="match status" value="2"/>
</dbReference>
<dbReference type="PANTHER" id="PTHR10353:SF29">
    <property type="entry name" value="BETA-GLUCOSIDASE 11"/>
    <property type="match status" value="1"/>
</dbReference>
<protein>
    <submittedName>
        <fullName evidence="3">Uncharacterized protein</fullName>
    </submittedName>
</protein>
<comment type="similarity">
    <text evidence="1 2">Belongs to the glycosyl hydrolase 1 family.</text>
</comment>
<dbReference type="AlphaFoldDB" id="A0AA88D8L8"/>
<dbReference type="GO" id="GO:0005975">
    <property type="term" value="P:carbohydrate metabolic process"/>
    <property type="evidence" value="ECO:0007669"/>
    <property type="project" value="InterPro"/>
</dbReference>
<reference evidence="3" key="1">
    <citation type="submission" date="2023-07" db="EMBL/GenBank/DDBJ databases">
        <title>draft genome sequence of fig (Ficus carica).</title>
        <authorList>
            <person name="Takahashi T."/>
            <person name="Nishimura K."/>
        </authorList>
    </citation>
    <scope>NUCLEOTIDE SEQUENCE</scope>
</reference>
<dbReference type="InterPro" id="IPR017853">
    <property type="entry name" value="GH"/>
</dbReference>
<dbReference type="SUPFAM" id="SSF51445">
    <property type="entry name" value="(Trans)glycosidases"/>
    <property type="match status" value="1"/>
</dbReference>